<gene>
    <name evidence="3" type="ORF">FNF28_00346</name>
</gene>
<proteinExistence type="inferred from homology"/>
<name>A0A5A8E3G7_CAFRO</name>
<accession>A0A5A8E3G7</accession>
<dbReference type="SUPFAM" id="SSF51556">
    <property type="entry name" value="Metallo-dependent hydrolases"/>
    <property type="match status" value="1"/>
</dbReference>
<dbReference type="GO" id="GO:0016787">
    <property type="term" value="F:hydrolase activity"/>
    <property type="evidence" value="ECO:0007669"/>
    <property type="project" value="InterPro"/>
</dbReference>
<dbReference type="Pfam" id="PF04909">
    <property type="entry name" value="Amidohydro_2"/>
    <property type="match status" value="1"/>
</dbReference>
<evidence type="ECO:0000259" key="2">
    <source>
        <dbReference type="Pfam" id="PF04909"/>
    </source>
</evidence>
<dbReference type="PANTHER" id="PTHR43569:SF2">
    <property type="entry name" value="AMIDOHYDROLASE-RELATED DOMAIN-CONTAINING PROTEIN"/>
    <property type="match status" value="1"/>
</dbReference>
<dbReference type="EMBL" id="VLTL01000003">
    <property type="protein sequence ID" value="KAA0172029.1"/>
    <property type="molecule type" value="Genomic_DNA"/>
</dbReference>
<sequence length="327" mass="34659">MAAAAGAKAPALATLCDSHFHLWDTKATPNPNLGTVPSGFQTYLGARYASDLEPIRLAGCVHVETCVGQTDGGFRLDPFAETEFVHSQCAALGVPFKVVAFVNLSEPDAEVAVKKHLARSPHVVGVRMITNFVDGHPEWTYPQVERDHWGGDEQFEAGLRMLAAYGLVFDLQAAPEQLSRAASVLAASVPAHLKVVVNHMGCGPRCAEDERAATGLWDVWLAGMTALAKRETTFVKLSGITMLFPGWETPGPVRTRAARAVKECVRLFGPERCMLGSNCPVDPMLGPAPATDVLAFIADVVSEAVGGDVASLEHAVVGTASAVYGLG</sequence>
<dbReference type="InterPro" id="IPR032466">
    <property type="entry name" value="Metal_Hydrolase"/>
</dbReference>
<dbReference type="AlphaFoldDB" id="A0A5A8E3G7"/>
<comment type="similarity">
    <text evidence="1">Belongs to the metallo-dependent hydrolases superfamily.</text>
</comment>
<dbReference type="Proteomes" id="UP000324907">
    <property type="component" value="Unassembled WGS sequence"/>
</dbReference>
<feature type="domain" description="Amidohydrolase-related" evidence="2">
    <location>
        <begin position="85"/>
        <end position="325"/>
    </location>
</feature>
<protein>
    <recommendedName>
        <fullName evidence="2">Amidohydrolase-related domain-containing protein</fullName>
    </recommendedName>
</protein>
<dbReference type="Gene3D" id="3.20.20.140">
    <property type="entry name" value="Metal-dependent hydrolases"/>
    <property type="match status" value="1"/>
</dbReference>
<comment type="caution">
    <text evidence="3">The sequence shown here is derived from an EMBL/GenBank/DDBJ whole genome shotgun (WGS) entry which is preliminary data.</text>
</comment>
<dbReference type="PANTHER" id="PTHR43569">
    <property type="entry name" value="AMIDOHYDROLASE"/>
    <property type="match status" value="1"/>
</dbReference>
<evidence type="ECO:0000256" key="1">
    <source>
        <dbReference type="ARBA" id="ARBA00038310"/>
    </source>
</evidence>
<evidence type="ECO:0000313" key="4">
    <source>
        <dbReference type="Proteomes" id="UP000324907"/>
    </source>
</evidence>
<dbReference type="InterPro" id="IPR006680">
    <property type="entry name" value="Amidohydro-rel"/>
</dbReference>
<evidence type="ECO:0000313" key="3">
    <source>
        <dbReference type="EMBL" id="KAA0172029.1"/>
    </source>
</evidence>
<dbReference type="InterPro" id="IPR052350">
    <property type="entry name" value="Metallo-dep_Lactonases"/>
</dbReference>
<reference evidence="3 4" key="1">
    <citation type="submission" date="2019-07" db="EMBL/GenBank/DDBJ databases">
        <title>Genomes of Cafeteria roenbergensis.</title>
        <authorList>
            <person name="Fischer M.G."/>
            <person name="Hackl T."/>
            <person name="Roman M."/>
        </authorList>
    </citation>
    <scope>NUCLEOTIDE SEQUENCE [LARGE SCALE GENOMIC DNA]</scope>
    <source>
        <strain evidence="3 4">RCC970-E3</strain>
    </source>
</reference>
<organism evidence="3 4">
    <name type="scientific">Cafeteria roenbergensis</name>
    <name type="common">Marine flagellate</name>
    <dbReference type="NCBI Taxonomy" id="33653"/>
    <lineage>
        <taxon>Eukaryota</taxon>
        <taxon>Sar</taxon>
        <taxon>Stramenopiles</taxon>
        <taxon>Bigyra</taxon>
        <taxon>Opalozoa</taxon>
        <taxon>Bicosoecida</taxon>
        <taxon>Cafeteriaceae</taxon>
        <taxon>Cafeteria</taxon>
    </lineage>
</organism>